<organism evidence="3 4">
    <name type="scientific">Chenggangzhangella methanolivorans</name>
    <dbReference type="NCBI Taxonomy" id="1437009"/>
    <lineage>
        <taxon>Bacteria</taxon>
        <taxon>Pseudomonadati</taxon>
        <taxon>Pseudomonadota</taxon>
        <taxon>Alphaproteobacteria</taxon>
        <taxon>Hyphomicrobiales</taxon>
        <taxon>Methylopilaceae</taxon>
        <taxon>Chenggangzhangella</taxon>
    </lineage>
</organism>
<dbReference type="Proteomes" id="UP000825701">
    <property type="component" value="Chromosome"/>
</dbReference>
<dbReference type="NCBIfam" id="TIGR01409">
    <property type="entry name" value="TAT_signal_seq"/>
    <property type="match status" value="1"/>
</dbReference>
<dbReference type="SUPFAM" id="SSF51430">
    <property type="entry name" value="NAD(P)-linked oxidoreductase"/>
    <property type="match status" value="1"/>
</dbReference>
<feature type="chain" id="PRO_5038856434" evidence="1">
    <location>
        <begin position="36"/>
        <end position="383"/>
    </location>
</feature>
<keyword evidence="4" id="KW-1185">Reference proteome</keyword>
<dbReference type="PANTHER" id="PTHR42686">
    <property type="entry name" value="GH17980P-RELATED"/>
    <property type="match status" value="1"/>
</dbReference>
<dbReference type="CDD" id="cd19152">
    <property type="entry name" value="AKR_AKR15A"/>
    <property type="match status" value="1"/>
</dbReference>
<proteinExistence type="predicted"/>
<dbReference type="EMBL" id="CP081869">
    <property type="protein sequence ID" value="QZN99063.1"/>
    <property type="molecule type" value="Genomic_DNA"/>
</dbReference>
<protein>
    <submittedName>
        <fullName evidence="3">Aldo/keto reductase</fullName>
    </submittedName>
</protein>
<feature type="domain" description="NADP-dependent oxidoreductase" evidence="2">
    <location>
        <begin position="62"/>
        <end position="372"/>
    </location>
</feature>
<accession>A0A9E6R926</accession>
<dbReference type="PANTHER" id="PTHR42686:SF1">
    <property type="entry name" value="GH17980P-RELATED"/>
    <property type="match status" value="1"/>
</dbReference>
<dbReference type="Pfam" id="PF00248">
    <property type="entry name" value="Aldo_ket_red"/>
    <property type="match status" value="1"/>
</dbReference>
<dbReference type="GO" id="GO:0005829">
    <property type="term" value="C:cytosol"/>
    <property type="evidence" value="ECO:0007669"/>
    <property type="project" value="TreeGrafter"/>
</dbReference>
<feature type="signal peptide" evidence="1">
    <location>
        <begin position="1"/>
        <end position="35"/>
    </location>
</feature>
<evidence type="ECO:0000313" key="3">
    <source>
        <dbReference type="EMBL" id="QZN99063.1"/>
    </source>
</evidence>
<dbReference type="InterPro" id="IPR023210">
    <property type="entry name" value="NADP_OxRdtase_dom"/>
</dbReference>
<name>A0A9E6R926_9HYPH</name>
<sequence>MPGQSQPGPSDRRDFLKMTAAAMAGAFAAPSFAQAATDIKGGPAMAPTNRAKEIFKPQFAFGLGGVPLGNEFNKITDREAEATLQAAWDAGVRYFDVAPWYGFGLAERRFGQFLHNQRREDYVLSSKVGKLFRASKTNRHADIFPLSGSPNDVSYDYTADGVRRSIEDTLQRMGVDSLDVAFVHDVSPDFPYFPNGWEEQFETARKGAFPALSRMREEGIIKAWGVGVNRPEPILKVMEVADPDVCLCASQYSLIDHSNAVRELFPAVREKKVSLVIGSALNAGFVSGSPRYNYGPQNHRIAPAHIEKREKLRSVADRHGVDLRSAALQFSAVPDVAVSLVVGASSDQQILADYNSMQAKIPTEFWQELKSAGLIERDATLPA</sequence>
<dbReference type="AlphaFoldDB" id="A0A9E6R926"/>
<dbReference type="Gene3D" id="3.20.20.100">
    <property type="entry name" value="NADP-dependent oxidoreductase domain"/>
    <property type="match status" value="1"/>
</dbReference>
<dbReference type="GO" id="GO:0016491">
    <property type="term" value="F:oxidoreductase activity"/>
    <property type="evidence" value="ECO:0007669"/>
    <property type="project" value="InterPro"/>
</dbReference>
<dbReference type="InterPro" id="IPR019546">
    <property type="entry name" value="TAT_signal_bac_arc"/>
</dbReference>
<evidence type="ECO:0000259" key="2">
    <source>
        <dbReference type="Pfam" id="PF00248"/>
    </source>
</evidence>
<evidence type="ECO:0000313" key="4">
    <source>
        <dbReference type="Proteomes" id="UP000825701"/>
    </source>
</evidence>
<evidence type="ECO:0000256" key="1">
    <source>
        <dbReference type="SAM" id="SignalP"/>
    </source>
</evidence>
<dbReference type="RefSeq" id="WP_261402093.1">
    <property type="nucleotide sequence ID" value="NZ_CP081869.1"/>
</dbReference>
<keyword evidence="1" id="KW-0732">Signal</keyword>
<dbReference type="InterPro" id="IPR036812">
    <property type="entry name" value="NAD(P)_OxRdtase_dom_sf"/>
</dbReference>
<reference evidence="3" key="1">
    <citation type="submission" date="2021-08" db="EMBL/GenBank/DDBJ databases">
        <authorList>
            <person name="Zhang H."/>
            <person name="Xu M."/>
            <person name="Yu Z."/>
            <person name="Yang L."/>
            <person name="Cai Y."/>
        </authorList>
    </citation>
    <scope>NUCLEOTIDE SEQUENCE</scope>
    <source>
        <strain evidence="3">CHL1</strain>
    </source>
</reference>
<dbReference type="PROSITE" id="PS51318">
    <property type="entry name" value="TAT"/>
    <property type="match status" value="1"/>
</dbReference>
<dbReference type="KEGG" id="cmet:K6K41_19715"/>
<gene>
    <name evidence="3" type="ORF">K6K41_19715</name>
</gene>
<dbReference type="InterPro" id="IPR020471">
    <property type="entry name" value="AKR"/>
</dbReference>
<dbReference type="InterPro" id="IPR006311">
    <property type="entry name" value="TAT_signal"/>
</dbReference>